<dbReference type="InterPro" id="IPR009061">
    <property type="entry name" value="DNA-bd_dom_put_sf"/>
</dbReference>
<accession>A0ABW6ZXC6</accession>
<reference evidence="2 3" key="1">
    <citation type="submission" date="2024-02" db="EMBL/GenBank/DDBJ databases">
        <title>Expansion and revision of Xanthobacter and proposal of Roseixanthobacter gen. nov.</title>
        <authorList>
            <person name="Soltysiak M.P.M."/>
            <person name="Jalihal A."/>
            <person name="Ory A."/>
            <person name="Chrisophersen C."/>
            <person name="Lee A.D."/>
            <person name="Boulton J."/>
            <person name="Springer M."/>
        </authorList>
    </citation>
    <scope>NUCLEOTIDE SEQUENCE [LARGE SCALE GENOMIC DNA]</scope>
    <source>
        <strain evidence="2 3">23A</strain>
    </source>
</reference>
<dbReference type="Proteomes" id="UP001604002">
    <property type="component" value="Unassembled WGS sequence"/>
</dbReference>
<comment type="caution">
    <text evidence="2">The sequence shown here is derived from an EMBL/GenBank/DDBJ whole genome shotgun (WGS) entry which is preliminary data.</text>
</comment>
<proteinExistence type="predicted"/>
<dbReference type="Pfam" id="PF12728">
    <property type="entry name" value="HTH_17"/>
    <property type="match status" value="1"/>
</dbReference>
<dbReference type="RefSeq" id="WP_393993160.1">
    <property type="nucleotide sequence ID" value="NZ_JBAFVH010000007.1"/>
</dbReference>
<keyword evidence="3" id="KW-1185">Reference proteome</keyword>
<dbReference type="InterPro" id="IPR041657">
    <property type="entry name" value="HTH_17"/>
</dbReference>
<evidence type="ECO:0000259" key="1">
    <source>
        <dbReference type="Pfam" id="PF12728"/>
    </source>
</evidence>
<evidence type="ECO:0000313" key="3">
    <source>
        <dbReference type="Proteomes" id="UP001604002"/>
    </source>
</evidence>
<dbReference type="EMBL" id="JBAFVH010000007">
    <property type="protein sequence ID" value="MFG1373390.1"/>
    <property type="molecule type" value="Genomic_DNA"/>
</dbReference>
<dbReference type="SUPFAM" id="SSF46955">
    <property type="entry name" value="Putative DNA-binding domain"/>
    <property type="match status" value="1"/>
</dbReference>
<feature type="domain" description="Helix-turn-helix" evidence="1">
    <location>
        <begin position="10"/>
        <end position="44"/>
    </location>
</feature>
<protein>
    <submittedName>
        <fullName evidence="2">Helix-turn-helix domain-containing protein</fullName>
    </submittedName>
</protein>
<sequence>MSNEARPLKTAKQIAHALGVSERTVGRMVRKGILPASKAGCGGRTSPLQMDRRALEKLKGKG</sequence>
<name>A0ABW6ZXC6_9HYPH</name>
<organism evidence="2 3">
    <name type="scientific">Xanthobacter oligotrophicus</name>
    <dbReference type="NCBI Taxonomy" id="2607286"/>
    <lineage>
        <taxon>Bacteria</taxon>
        <taxon>Pseudomonadati</taxon>
        <taxon>Pseudomonadota</taxon>
        <taxon>Alphaproteobacteria</taxon>
        <taxon>Hyphomicrobiales</taxon>
        <taxon>Xanthobacteraceae</taxon>
        <taxon>Xanthobacter</taxon>
    </lineage>
</organism>
<evidence type="ECO:0000313" key="2">
    <source>
        <dbReference type="EMBL" id="MFG1373390.1"/>
    </source>
</evidence>
<gene>
    <name evidence="2" type="ORF">V5F32_14550</name>
</gene>